<evidence type="ECO:0000256" key="8">
    <source>
        <dbReference type="SAM" id="MobiDB-lite"/>
    </source>
</evidence>
<keyword evidence="4 7" id="KW-0811">Translocation</keyword>
<sequence length="934" mass="105019">MAPMFTSDSPNSGATSQKSAFSFNVQNSRGNNFFAARSAASGMQTQQQEQQMDGSWDMGDDVSDGTHNDNDDSRALAFHNGDDDEQEDTMQTVDSNHPNYFDTYAEADAFAVHLDASTAQSDDPEGAPTILSGYDLADRLQDVATSRVEAIKEHFPEDATDDEQAELEYWQLEHQTWEIFAGLTSHRLKSTNGMEIENDISLELVQNKYTSNARFRQFLMQSDPRFKEWTLILNWLLQYAPDPMESFDEGAPGYGSGWMYTKESLKSKKRLAGKKLLSLQANSNMFFAKKADRKTLITELDPDAPSRQHRQLEEEDEEAERNFMKFLWGFVRKGDISGARRVCDESGEWWRGASLSGNDEAHDYNIDGHNLVDEAAGSSQAVVGNRRRELWRRMCFAIARKQGGDEWEKAVYGVLCGDVESVQLVCNSWEDHLFAHMNSLVEEYYTDFLTNYARIPSSATKFPIFNSTAFHSKNGTLNDDSILTRIIDSLAAAPVLRAESRIPLRVIQGAILSSRVHALVVDLDRQLENLKVDPDYNVLNDDDFIGLDVTDHRTLRVIVHLVFILQSLGVEFTQHSPYYAAAENIIAAYIGFLSLCGKNELIPLYAGRLSPAKAVDVVGGILVSVKDDGQRFELLRLMRMHFIDVEGCLVKTMEVCLELTQGVYERERKGVVRLATLKGEGLKGELSHEDDMLVRGLEWLVLGGDGLKSEVIKKGVVVYKRFLLAGRLSAAKDVYDRINSTTIISSPEYSGHDLNLSASVHRHFTDEESFWSFSVFVDIEILIRALMALEDWNETLKRRPERSDRIWKSSSLIAYEKVHSNLADTIKDWLDETLADAPPNCDTSFLRDLRNIYIPELTFALHDVYIDAGKWLNKTMLSNCLELATVVADPGRSVLDTFVQTGRIEEYVCAVAGASRSVLGAGMEKDGLGIWNVR</sequence>
<keyword evidence="3" id="KW-0653">Protein transport</keyword>
<feature type="region of interest" description="Disordered" evidence="8">
    <location>
        <begin position="38"/>
        <end position="73"/>
    </location>
</feature>
<dbReference type="Proteomes" id="UP001447188">
    <property type="component" value="Unassembled WGS sequence"/>
</dbReference>
<dbReference type="PANTHER" id="PTHR13003:SF2">
    <property type="entry name" value="NUCLEAR PORE COMPLEX PROTEIN NUP107"/>
    <property type="match status" value="1"/>
</dbReference>
<feature type="region of interest" description="Disordered" evidence="8">
    <location>
        <begin position="1"/>
        <end position="23"/>
    </location>
</feature>
<comment type="similarity">
    <text evidence="7">Belongs to the nucleoporin Nup84/Nup107 family.</text>
</comment>
<keyword evidence="7" id="KW-0472">Membrane</keyword>
<evidence type="ECO:0000256" key="4">
    <source>
        <dbReference type="ARBA" id="ARBA00023010"/>
    </source>
</evidence>
<comment type="function">
    <text evidence="7">Functions as a component of the nuclear pore complex (NPC).</text>
</comment>
<keyword evidence="5 7" id="KW-0906">Nuclear pore complex</keyword>
<evidence type="ECO:0000256" key="6">
    <source>
        <dbReference type="ARBA" id="ARBA00023242"/>
    </source>
</evidence>
<evidence type="ECO:0000256" key="5">
    <source>
        <dbReference type="ARBA" id="ARBA00023132"/>
    </source>
</evidence>
<organism evidence="9 10">
    <name type="scientific">Discina gigas</name>
    <dbReference type="NCBI Taxonomy" id="1032678"/>
    <lineage>
        <taxon>Eukaryota</taxon>
        <taxon>Fungi</taxon>
        <taxon>Dikarya</taxon>
        <taxon>Ascomycota</taxon>
        <taxon>Pezizomycotina</taxon>
        <taxon>Pezizomycetes</taxon>
        <taxon>Pezizales</taxon>
        <taxon>Discinaceae</taxon>
        <taxon>Discina</taxon>
    </lineage>
</organism>
<dbReference type="Pfam" id="PF04121">
    <property type="entry name" value="Nup84_Nup100"/>
    <property type="match status" value="1"/>
</dbReference>
<protein>
    <recommendedName>
        <fullName evidence="7">Nuclear pore complex protein</fullName>
    </recommendedName>
</protein>
<keyword evidence="10" id="KW-1185">Reference proteome</keyword>
<gene>
    <name evidence="9" type="primary">NUP84</name>
    <name evidence="9" type="ORF">Q9L58_001066</name>
</gene>
<dbReference type="Gene3D" id="1.20.190.50">
    <property type="match status" value="1"/>
</dbReference>
<feature type="compositionally biased region" description="Basic and acidic residues" evidence="8">
    <location>
        <begin position="64"/>
        <end position="73"/>
    </location>
</feature>
<evidence type="ECO:0000256" key="3">
    <source>
        <dbReference type="ARBA" id="ARBA00022927"/>
    </source>
</evidence>
<evidence type="ECO:0000256" key="2">
    <source>
        <dbReference type="ARBA" id="ARBA00022816"/>
    </source>
</evidence>
<dbReference type="EMBL" id="JBBBZM010000007">
    <property type="protein sequence ID" value="KAL0639974.1"/>
    <property type="molecule type" value="Genomic_DNA"/>
</dbReference>
<keyword evidence="6 7" id="KW-0539">Nucleus</keyword>
<dbReference type="Gene3D" id="1.10.3450.20">
    <property type="match status" value="1"/>
</dbReference>
<comment type="subunit">
    <text evidence="7">Part of the nuclear pore complex (NPC).</text>
</comment>
<evidence type="ECO:0000313" key="10">
    <source>
        <dbReference type="Proteomes" id="UP001447188"/>
    </source>
</evidence>
<evidence type="ECO:0000256" key="7">
    <source>
        <dbReference type="RuleBase" id="RU365072"/>
    </source>
</evidence>
<keyword evidence="1 7" id="KW-0813">Transport</keyword>
<dbReference type="PANTHER" id="PTHR13003">
    <property type="entry name" value="NUP107-RELATED"/>
    <property type="match status" value="1"/>
</dbReference>
<comment type="caution">
    <text evidence="9">The sequence shown here is derived from an EMBL/GenBank/DDBJ whole genome shotgun (WGS) entry which is preliminary data.</text>
</comment>
<evidence type="ECO:0000313" key="9">
    <source>
        <dbReference type="EMBL" id="KAL0639974.1"/>
    </source>
</evidence>
<reference evidence="9 10" key="1">
    <citation type="submission" date="2024-02" db="EMBL/GenBank/DDBJ databases">
        <title>Discinaceae phylogenomics.</title>
        <authorList>
            <person name="Dirks A.C."/>
            <person name="James T.Y."/>
        </authorList>
    </citation>
    <scope>NUCLEOTIDE SEQUENCE [LARGE SCALE GENOMIC DNA]</scope>
    <source>
        <strain evidence="9 10">ACD0624</strain>
    </source>
</reference>
<comment type="subcellular location">
    <subcellularLocation>
        <location evidence="7">Nucleus</location>
        <location evidence="7">Nuclear pore complex</location>
    </subcellularLocation>
    <subcellularLocation>
        <location evidence="7">Nucleus membrane</location>
    </subcellularLocation>
</comment>
<name>A0ABR3GVN7_9PEZI</name>
<accession>A0ABR3GVN7</accession>
<keyword evidence="2" id="KW-0509">mRNA transport</keyword>
<proteinExistence type="inferred from homology"/>
<dbReference type="InterPro" id="IPR007252">
    <property type="entry name" value="Nup84/Nup107"/>
</dbReference>
<evidence type="ECO:0000256" key="1">
    <source>
        <dbReference type="ARBA" id="ARBA00022448"/>
    </source>
</evidence>